<evidence type="ECO:0000259" key="2">
    <source>
        <dbReference type="PROSITE" id="PS51272"/>
    </source>
</evidence>
<dbReference type="InterPro" id="IPR008964">
    <property type="entry name" value="Invasin/intimin_cell_adhesion"/>
</dbReference>
<comment type="caution">
    <text evidence="3">The sequence shown here is derived from an EMBL/GenBank/DDBJ whole genome shotgun (WGS) entry which is preliminary data.</text>
</comment>
<dbReference type="RefSeq" id="WP_277565006.1">
    <property type="nucleotide sequence ID" value="NZ_JAPDHZ010000002.1"/>
</dbReference>
<evidence type="ECO:0000313" key="4">
    <source>
        <dbReference type="Proteomes" id="UP001153387"/>
    </source>
</evidence>
<sequence length="1086" mass="116445">MVRIPWNAFSQSSWQGCGACDAAFDRSKVLQIQFGFGPASQSDNVLTIDALGLYALAGRTSGGDGGPSGPEPVDHPSAPAWATAAGTHALTYSQAPVDNPLKGFLPFYDASEEAYFTAGDDWRDRPTQLPYSMEFFYLPLSKLMNNLNDFDWTELDKRLEAVAARGNQAVFRVYLDYPNKPSGIPQFLIDEGLKTFAYEGYDNGKDATSLAPDYNDERLMAALDNFIGALGARYDGDPRIGFIMIGLIGFWGEWHTYPYDGNLKSPNLMPTDANLKRVLTDMDHAFDSTQLVLRYPMDNGTLKTTNFDVGYHDDSFAFQTLPPSLGGQSWHFWGRIKDASATEFWKKNGMGGEMRPEIQVKMWNNDPPRYNEPATPIEGAQGEDYYASLNLTHASWLIAQGIFQTPLAQEPLARATEGSRKMGYEYFVPTAYLDAANGNLKVGVELENRGVAPFYYNWKVELAAQTENGIVKIWEPGWDLKDLLPNTNGFDGNKLFASTNNPALGNGTYRILMRYVNPLEQINADAKPFRFANAEQNDGGWLNLGSVVVSGSAAGAPARVTGIASDTAEHLRLAPGKSAQIHAAAMPAEASNTRVVWSSADPGVAYVSAAGLVKAVGDGKTVITAKTSDGNFAKQFQVNVSTGSEPETNPPSGGTNLTPSTPAPEKTKDGIKLDPSGIKTAQTKNAEGVAETTATIDAKRLKEAFDALAKQASATLNTVTIDVKNDGGSAKVNLPSSALIDAAGNLPGAFIVVQTDLGSYKVPVSVLRLSSMAEKLGVSADTMTVRIEINKVAGAAAESLSSQAAEDGLTLLAPAQAYNIFAEANGKSVEIADFGSTYVERTMILSGKVDPSKTTALLYDPAAGTFRFVPAVFQANGDRTEAVIRRNGNSIYAVASGSKTFADLNGHWAKADIEMLTSKLIINGVTPSSFSPNSPITRAEFAALLVRSLGLNSPSAAASFSDVAAADWYIDAVEQAVHAGLIEGYQDGSFKPNDRITREQMAVMLSRALNYVGRSALVKDAEASLLDKYTDQGAIGAWAKPAVAQLLAADILQGRSATTIDPGANASRAEAVVMLKRFLQLAQLMN</sequence>
<dbReference type="PANTHER" id="PTHR43308:SF5">
    <property type="entry name" value="S-LAYER PROTEIN _ PEPTIDOGLYCAN ENDO-BETA-N-ACETYLGLUCOSAMINIDASE"/>
    <property type="match status" value="1"/>
</dbReference>
<dbReference type="Gene3D" id="2.60.40.1080">
    <property type="match status" value="1"/>
</dbReference>
<dbReference type="PROSITE" id="PS51272">
    <property type="entry name" value="SLH"/>
    <property type="match status" value="3"/>
</dbReference>
<dbReference type="InterPro" id="IPR051465">
    <property type="entry name" value="Cell_Envelope_Struct_Comp"/>
</dbReference>
<dbReference type="PROSITE" id="PS51257">
    <property type="entry name" value="PROKAR_LIPOPROTEIN"/>
    <property type="match status" value="1"/>
</dbReference>
<dbReference type="AlphaFoldDB" id="A0A9X4QMH2"/>
<keyword evidence="4" id="KW-1185">Reference proteome</keyword>
<dbReference type="Pfam" id="PF00395">
    <property type="entry name" value="SLH"/>
    <property type="match status" value="3"/>
</dbReference>
<accession>A0A9X4QMH2</accession>
<feature type="domain" description="SLH" evidence="2">
    <location>
        <begin position="956"/>
        <end position="1019"/>
    </location>
</feature>
<dbReference type="SUPFAM" id="SSF49373">
    <property type="entry name" value="Invasin/intimin cell-adhesion fragments"/>
    <property type="match status" value="1"/>
</dbReference>
<feature type="compositionally biased region" description="Polar residues" evidence="1">
    <location>
        <begin position="641"/>
        <end position="660"/>
    </location>
</feature>
<dbReference type="Gene3D" id="3.20.20.80">
    <property type="entry name" value="Glycosidases"/>
    <property type="match status" value="1"/>
</dbReference>
<dbReference type="PANTHER" id="PTHR43308">
    <property type="entry name" value="OUTER MEMBRANE PROTEIN ALPHA-RELATED"/>
    <property type="match status" value="1"/>
</dbReference>
<reference evidence="3 4" key="1">
    <citation type="submission" date="2022-10" db="EMBL/GenBank/DDBJ databases">
        <title>Comparative genomic analysis of Cohnella hashimotonis sp. nov., isolated from the International Space Station.</title>
        <authorList>
            <person name="Simpson A."/>
            <person name="Venkateswaran K."/>
        </authorList>
    </citation>
    <scope>NUCLEOTIDE SEQUENCE [LARGE SCALE GENOMIC DNA]</scope>
    <source>
        <strain evidence="3 4">DSM 18997</strain>
    </source>
</reference>
<feature type="domain" description="SLH" evidence="2">
    <location>
        <begin position="896"/>
        <end position="955"/>
    </location>
</feature>
<evidence type="ECO:0000256" key="1">
    <source>
        <dbReference type="SAM" id="MobiDB-lite"/>
    </source>
</evidence>
<dbReference type="SMART" id="SM00635">
    <property type="entry name" value="BID_2"/>
    <property type="match status" value="1"/>
</dbReference>
<name>A0A9X4QMH2_9BACL</name>
<proteinExistence type="predicted"/>
<protein>
    <submittedName>
        <fullName evidence="3">S-layer homology domain-containing protein</fullName>
    </submittedName>
</protein>
<feature type="domain" description="SLH" evidence="2">
    <location>
        <begin position="1026"/>
        <end position="1086"/>
    </location>
</feature>
<feature type="region of interest" description="Disordered" evidence="1">
    <location>
        <begin position="641"/>
        <end position="675"/>
    </location>
</feature>
<gene>
    <name evidence="3" type="ORF">OMP38_10435</name>
</gene>
<evidence type="ECO:0000313" key="3">
    <source>
        <dbReference type="EMBL" id="MDG0791240.1"/>
    </source>
</evidence>
<dbReference type="EMBL" id="JAPDHZ010000002">
    <property type="protein sequence ID" value="MDG0791240.1"/>
    <property type="molecule type" value="Genomic_DNA"/>
</dbReference>
<dbReference type="InterPro" id="IPR003343">
    <property type="entry name" value="Big_2"/>
</dbReference>
<dbReference type="Pfam" id="PF02368">
    <property type="entry name" value="Big_2"/>
    <property type="match status" value="1"/>
</dbReference>
<dbReference type="Proteomes" id="UP001153387">
    <property type="component" value="Unassembled WGS sequence"/>
</dbReference>
<dbReference type="InterPro" id="IPR001119">
    <property type="entry name" value="SLH_dom"/>
</dbReference>
<organism evidence="3 4">
    <name type="scientific">Cohnella ginsengisoli</name>
    <dbReference type="NCBI Taxonomy" id="425004"/>
    <lineage>
        <taxon>Bacteria</taxon>
        <taxon>Bacillati</taxon>
        <taxon>Bacillota</taxon>
        <taxon>Bacilli</taxon>
        <taxon>Bacillales</taxon>
        <taxon>Paenibacillaceae</taxon>
        <taxon>Cohnella</taxon>
    </lineage>
</organism>